<keyword evidence="2" id="KW-1185">Reference proteome</keyword>
<name>A0ABX1NX67_9RHOO</name>
<dbReference type="RefSeq" id="WP_169203187.1">
    <property type="nucleotide sequence ID" value="NZ_CP059467.1"/>
</dbReference>
<organism evidence="1 2">
    <name type="scientific">Aromatoleum bremense</name>
    <dbReference type="NCBI Taxonomy" id="76115"/>
    <lineage>
        <taxon>Bacteria</taxon>
        <taxon>Pseudomonadati</taxon>
        <taxon>Pseudomonadota</taxon>
        <taxon>Betaproteobacteria</taxon>
        <taxon>Rhodocyclales</taxon>
        <taxon>Rhodocyclaceae</taxon>
        <taxon>Aromatoleum</taxon>
    </lineage>
</organism>
<dbReference type="Proteomes" id="UP000633943">
    <property type="component" value="Unassembled WGS sequence"/>
</dbReference>
<dbReference type="EMBL" id="WTVP01000041">
    <property type="protein sequence ID" value="NMG16618.1"/>
    <property type="molecule type" value="Genomic_DNA"/>
</dbReference>
<sequence>MLDTLKDLLLRLRAWMSENERAHRNAKASACCSTPSAIYAAQYRARGENHHE</sequence>
<comment type="caution">
    <text evidence="1">The sequence shown here is derived from an EMBL/GenBank/DDBJ whole genome shotgun (WGS) entry which is preliminary data.</text>
</comment>
<accession>A0ABX1NX67</accession>
<gene>
    <name evidence="1" type="ORF">GPA24_13900</name>
</gene>
<proteinExistence type="predicted"/>
<protein>
    <submittedName>
        <fullName evidence="1">Uncharacterized protein</fullName>
    </submittedName>
</protein>
<reference evidence="1 2" key="1">
    <citation type="submission" date="2019-12" db="EMBL/GenBank/DDBJ databases">
        <title>Comparative genomics gives insights into the taxonomy of the Azoarcus-Aromatoleum group and reveals separate origins of nif in the plant-associated Azoarcus and non-plant-associated Aromatoleum sub-groups.</title>
        <authorList>
            <person name="Lafos M."/>
            <person name="Maluk M."/>
            <person name="Batista M."/>
            <person name="Junghare M."/>
            <person name="Carmona M."/>
            <person name="Faoro H."/>
            <person name="Cruz L.M."/>
            <person name="Battistoni F."/>
            <person name="De Souza E."/>
            <person name="Pedrosa F."/>
            <person name="Chen W.-M."/>
            <person name="Poole P.S."/>
            <person name="Dixon R.A."/>
            <person name="James E.K."/>
        </authorList>
    </citation>
    <scope>NUCLEOTIDE SEQUENCE [LARGE SCALE GENOMIC DNA]</scope>
    <source>
        <strain evidence="1 2">PbN1</strain>
    </source>
</reference>
<evidence type="ECO:0000313" key="1">
    <source>
        <dbReference type="EMBL" id="NMG16618.1"/>
    </source>
</evidence>
<evidence type="ECO:0000313" key="2">
    <source>
        <dbReference type="Proteomes" id="UP000633943"/>
    </source>
</evidence>